<dbReference type="STRING" id="1121387.GCA_000429885_00922"/>
<dbReference type="GO" id="GO:0051301">
    <property type="term" value="P:cell division"/>
    <property type="evidence" value="ECO:0007669"/>
    <property type="project" value="UniProtKB-KW"/>
</dbReference>
<dbReference type="InterPro" id="IPR013437">
    <property type="entry name" value="FtsW"/>
</dbReference>
<dbReference type="PROSITE" id="PS00428">
    <property type="entry name" value="FTSW_RODA_SPOVE"/>
    <property type="match status" value="1"/>
</dbReference>
<evidence type="ECO:0000256" key="8">
    <source>
        <dbReference type="ARBA" id="ARBA00022960"/>
    </source>
</evidence>
<keyword evidence="5" id="KW-0328">Glycosyltransferase</keyword>
<evidence type="ECO:0000256" key="19">
    <source>
        <dbReference type="ARBA" id="ARBA00044770"/>
    </source>
</evidence>
<evidence type="ECO:0000256" key="7">
    <source>
        <dbReference type="ARBA" id="ARBA00022692"/>
    </source>
</evidence>
<dbReference type="NCBIfam" id="TIGR02614">
    <property type="entry name" value="ftsW"/>
    <property type="match status" value="1"/>
</dbReference>
<dbReference type="AlphaFoldDB" id="A0A239VHG7"/>
<feature type="transmembrane region" description="Helical" evidence="22">
    <location>
        <begin position="98"/>
        <end position="117"/>
    </location>
</feature>
<keyword evidence="10 22" id="KW-1133">Transmembrane helix</keyword>
<keyword evidence="8" id="KW-0133">Cell shape</keyword>
<feature type="transmembrane region" description="Helical" evidence="22">
    <location>
        <begin position="166"/>
        <end position="184"/>
    </location>
</feature>
<dbReference type="OrthoDB" id="9768187at2"/>
<dbReference type="KEGG" id="dco:SAMEA4475696_1167"/>
<evidence type="ECO:0000256" key="13">
    <source>
        <dbReference type="ARBA" id="ARBA00023316"/>
    </source>
</evidence>
<evidence type="ECO:0000256" key="22">
    <source>
        <dbReference type="SAM" id="Phobius"/>
    </source>
</evidence>
<evidence type="ECO:0000256" key="11">
    <source>
        <dbReference type="ARBA" id="ARBA00023136"/>
    </source>
</evidence>
<feature type="transmembrane region" description="Helical" evidence="22">
    <location>
        <begin position="190"/>
        <end position="206"/>
    </location>
</feature>
<evidence type="ECO:0000313" key="23">
    <source>
        <dbReference type="EMBL" id="SNV21209.1"/>
    </source>
</evidence>
<feature type="transmembrane region" description="Helical" evidence="22">
    <location>
        <begin position="69"/>
        <end position="86"/>
    </location>
</feature>
<keyword evidence="12" id="KW-0131">Cell cycle</keyword>
<organism evidence="23 24">
    <name type="scientific">Dermatophilus congolensis</name>
    <dbReference type="NCBI Taxonomy" id="1863"/>
    <lineage>
        <taxon>Bacteria</taxon>
        <taxon>Bacillati</taxon>
        <taxon>Actinomycetota</taxon>
        <taxon>Actinomycetes</taxon>
        <taxon>Micrococcales</taxon>
        <taxon>Dermatophilaceae</taxon>
        <taxon>Dermatophilus</taxon>
    </lineage>
</organism>
<dbReference type="GO" id="GO:0032153">
    <property type="term" value="C:cell division site"/>
    <property type="evidence" value="ECO:0007669"/>
    <property type="project" value="TreeGrafter"/>
</dbReference>
<dbReference type="InterPro" id="IPR001182">
    <property type="entry name" value="FtsW/RodA"/>
</dbReference>
<feature type="transmembrane region" description="Helical" evidence="22">
    <location>
        <begin position="325"/>
        <end position="355"/>
    </location>
</feature>
<evidence type="ECO:0000256" key="10">
    <source>
        <dbReference type="ARBA" id="ARBA00022989"/>
    </source>
</evidence>
<evidence type="ECO:0000256" key="5">
    <source>
        <dbReference type="ARBA" id="ARBA00022676"/>
    </source>
</evidence>
<dbReference type="GO" id="GO:0005886">
    <property type="term" value="C:plasma membrane"/>
    <property type="evidence" value="ECO:0007669"/>
    <property type="project" value="UniProtKB-SubCell"/>
</dbReference>
<keyword evidence="6" id="KW-0808">Transferase</keyword>
<gene>
    <name evidence="23" type="primary">ftsW_2</name>
    <name evidence="23" type="ORF">SAMEA4475696_01167</name>
</gene>
<reference evidence="23 24" key="1">
    <citation type="submission" date="2017-06" db="EMBL/GenBank/DDBJ databases">
        <authorList>
            <consortium name="Pathogen Informatics"/>
        </authorList>
    </citation>
    <scope>NUCLEOTIDE SEQUENCE [LARGE SCALE GENOMIC DNA]</scope>
    <source>
        <strain evidence="23 24">NCTC13039</strain>
    </source>
</reference>
<evidence type="ECO:0000256" key="1">
    <source>
        <dbReference type="ARBA" id="ARBA00004651"/>
    </source>
</evidence>
<keyword evidence="9" id="KW-0573">Peptidoglycan synthesis</keyword>
<evidence type="ECO:0000256" key="14">
    <source>
        <dbReference type="ARBA" id="ARBA00032370"/>
    </source>
</evidence>
<comment type="similarity">
    <text evidence="16">Belongs to the SEDS family. FtsW subfamily.</text>
</comment>
<feature type="transmembrane region" description="Helical" evidence="22">
    <location>
        <begin position="361"/>
        <end position="383"/>
    </location>
</feature>
<keyword evidence="4 23" id="KW-0132">Cell division</keyword>
<dbReference type="Pfam" id="PF01098">
    <property type="entry name" value="FTSW_RODA_SPOVE"/>
    <property type="match status" value="1"/>
</dbReference>
<comment type="subcellular location">
    <subcellularLocation>
        <location evidence="1">Cell membrane</location>
        <topology evidence="1">Multi-pass membrane protein</topology>
    </subcellularLocation>
</comment>
<dbReference type="GO" id="GO:0008955">
    <property type="term" value="F:peptidoglycan glycosyltransferase activity"/>
    <property type="evidence" value="ECO:0007669"/>
    <property type="project" value="UniProtKB-EC"/>
</dbReference>
<dbReference type="PANTHER" id="PTHR30474:SF2">
    <property type="entry name" value="PEPTIDOGLYCAN GLYCOSYLTRANSFERASE FTSW-RELATED"/>
    <property type="match status" value="1"/>
</dbReference>
<comment type="function">
    <text evidence="21">Peptidoglycan polymerase that is essential for cell division.</text>
</comment>
<evidence type="ECO:0000256" key="3">
    <source>
        <dbReference type="ARBA" id="ARBA00022475"/>
    </source>
</evidence>
<sequence length="416" mass="45030">MSKQLRDRERVIGERERERPSLWDRLESPLSTYYLLLTATGMLLIIGLVMVLSASSVTQLNNNKSPFNLFFRQGIFAVVGVGAACVTARLPVRFWKRIGLPLLFVSVCLQMLVFTPLGHTVNGNRNWVSIAGVQLQPSEIGKVALILFSAAVLAKKKKLLGDWRHVVIPVFMPAAFVVVGLVLLGRDLGTALVLFAVLGGILWVLGISWKFFAISAGVGAVGVLALVVGSSNRTERINAWLSCTNVLQCWQSRHGQFALADGGLSGVGLGGSREKWLWLPEPHNDFIFAIVGEELGIAGTLMILLLFGALALGCYRLIRHSDDMFVRLVTAGVMSWILVQAVINIGSVIGLLPIIGVPLPLVSYGGSALVTTLGALGILISFARNEPAARRALQARPRVLIRTLAAVPRRHGGPRR</sequence>
<evidence type="ECO:0000256" key="17">
    <source>
        <dbReference type="ARBA" id="ARBA00041185"/>
    </source>
</evidence>
<keyword evidence="7 22" id="KW-0812">Transmembrane</keyword>
<name>A0A239VHG7_9MICO</name>
<dbReference type="GO" id="GO:0008360">
    <property type="term" value="P:regulation of cell shape"/>
    <property type="evidence" value="ECO:0007669"/>
    <property type="project" value="UniProtKB-KW"/>
</dbReference>
<evidence type="ECO:0000256" key="12">
    <source>
        <dbReference type="ARBA" id="ARBA00023306"/>
    </source>
</evidence>
<dbReference type="EC" id="2.4.99.28" evidence="19"/>
<evidence type="ECO:0000256" key="4">
    <source>
        <dbReference type="ARBA" id="ARBA00022618"/>
    </source>
</evidence>
<evidence type="ECO:0000313" key="24">
    <source>
        <dbReference type="Proteomes" id="UP000242637"/>
    </source>
</evidence>
<dbReference type="Proteomes" id="UP000242637">
    <property type="component" value="Chromosome 1"/>
</dbReference>
<evidence type="ECO:0000256" key="15">
    <source>
        <dbReference type="ARBA" id="ARBA00033270"/>
    </source>
</evidence>
<keyword evidence="3" id="KW-1003">Cell membrane</keyword>
<evidence type="ECO:0000256" key="21">
    <source>
        <dbReference type="ARBA" id="ARBA00049966"/>
    </source>
</evidence>
<comment type="catalytic activity">
    <reaction evidence="20">
        <text>[GlcNAc-(1-&gt;4)-Mur2Ac(oyl-L-Ala-gamma-D-Glu-L-Lys-D-Ala-D-Ala)](n)-di-trans,octa-cis-undecaprenyl diphosphate + beta-D-GlcNAc-(1-&gt;4)-Mur2Ac(oyl-L-Ala-gamma-D-Glu-L-Lys-D-Ala-D-Ala)-di-trans,octa-cis-undecaprenyl diphosphate = [GlcNAc-(1-&gt;4)-Mur2Ac(oyl-L-Ala-gamma-D-Glu-L-Lys-D-Ala-D-Ala)](n+1)-di-trans,octa-cis-undecaprenyl diphosphate + di-trans,octa-cis-undecaprenyl diphosphate + H(+)</text>
        <dbReference type="Rhea" id="RHEA:23708"/>
        <dbReference type="Rhea" id="RHEA-COMP:9602"/>
        <dbReference type="Rhea" id="RHEA-COMP:9603"/>
        <dbReference type="ChEBI" id="CHEBI:15378"/>
        <dbReference type="ChEBI" id="CHEBI:58405"/>
        <dbReference type="ChEBI" id="CHEBI:60033"/>
        <dbReference type="ChEBI" id="CHEBI:78435"/>
        <dbReference type="EC" id="2.4.99.28"/>
    </reaction>
</comment>
<dbReference type="GO" id="GO:0071555">
    <property type="term" value="P:cell wall organization"/>
    <property type="evidence" value="ECO:0007669"/>
    <property type="project" value="UniProtKB-KW"/>
</dbReference>
<keyword evidence="24" id="KW-1185">Reference proteome</keyword>
<evidence type="ECO:0000256" key="20">
    <source>
        <dbReference type="ARBA" id="ARBA00049902"/>
    </source>
</evidence>
<dbReference type="EMBL" id="LT906453">
    <property type="protein sequence ID" value="SNV21209.1"/>
    <property type="molecule type" value="Genomic_DNA"/>
</dbReference>
<evidence type="ECO:0000256" key="16">
    <source>
        <dbReference type="ARBA" id="ARBA00038053"/>
    </source>
</evidence>
<feature type="transmembrane region" description="Helical" evidence="22">
    <location>
        <begin position="286"/>
        <end position="313"/>
    </location>
</feature>
<keyword evidence="13" id="KW-0961">Cell wall biogenesis/degradation</keyword>
<dbReference type="GO" id="GO:0009252">
    <property type="term" value="P:peptidoglycan biosynthetic process"/>
    <property type="evidence" value="ECO:0007669"/>
    <property type="project" value="UniProtKB-KW"/>
</dbReference>
<dbReference type="GO" id="GO:0015648">
    <property type="term" value="F:lipid-linked peptidoglycan transporter activity"/>
    <property type="evidence" value="ECO:0007669"/>
    <property type="project" value="TreeGrafter"/>
</dbReference>
<evidence type="ECO:0000256" key="9">
    <source>
        <dbReference type="ARBA" id="ARBA00022984"/>
    </source>
</evidence>
<protein>
    <recommendedName>
        <fullName evidence="17">Probable peptidoglycan glycosyltransferase FtsW</fullName>
        <ecNumber evidence="19">2.4.99.28</ecNumber>
    </recommendedName>
    <alternativeName>
        <fullName evidence="18">Cell division protein FtsW</fullName>
    </alternativeName>
    <alternativeName>
        <fullName evidence="15">Cell wall polymerase</fullName>
    </alternativeName>
    <alternativeName>
        <fullName evidence="14">Peptidoglycan polymerase</fullName>
    </alternativeName>
</protein>
<comment type="pathway">
    <text evidence="2">Cell wall biogenesis; peptidoglycan biosynthesis.</text>
</comment>
<evidence type="ECO:0000256" key="6">
    <source>
        <dbReference type="ARBA" id="ARBA00022679"/>
    </source>
</evidence>
<accession>A0A239VHG7</accession>
<proteinExistence type="inferred from homology"/>
<dbReference type="PANTHER" id="PTHR30474">
    <property type="entry name" value="CELL CYCLE PROTEIN"/>
    <property type="match status" value="1"/>
</dbReference>
<feature type="transmembrane region" description="Helical" evidence="22">
    <location>
        <begin position="33"/>
        <end position="57"/>
    </location>
</feature>
<evidence type="ECO:0000256" key="2">
    <source>
        <dbReference type="ARBA" id="ARBA00004752"/>
    </source>
</evidence>
<keyword evidence="11 22" id="KW-0472">Membrane</keyword>
<dbReference type="InterPro" id="IPR018365">
    <property type="entry name" value="Cell_cycle_FtsW-rel_CS"/>
</dbReference>
<evidence type="ECO:0000256" key="18">
    <source>
        <dbReference type="ARBA" id="ARBA00041418"/>
    </source>
</evidence>